<proteinExistence type="predicted"/>
<reference evidence="2" key="2">
    <citation type="submission" date="2021-09" db="EMBL/GenBank/DDBJ databases">
        <authorList>
            <person name="Jia N."/>
            <person name="Wang J."/>
            <person name="Shi W."/>
            <person name="Du L."/>
            <person name="Sun Y."/>
            <person name="Zhan W."/>
            <person name="Jiang J."/>
            <person name="Wang Q."/>
            <person name="Zhang B."/>
            <person name="Ji P."/>
            <person name="Sakyi L.B."/>
            <person name="Cui X."/>
            <person name="Yuan T."/>
            <person name="Jiang B."/>
            <person name="Yang W."/>
            <person name="Lam T.T.-Y."/>
            <person name="Chang Q."/>
            <person name="Ding S."/>
            <person name="Wang X."/>
            <person name="Zhu J."/>
            <person name="Ruan X."/>
            <person name="Zhao L."/>
            <person name="Wei J."/>
            <person name="Que T."/>
            <person name="Du C."/>
            <person name="Cheng J."/>
            <person name="Dai P."/>
            <person name="Han X."/>
            <person name="Huang E."/>
            <person name="Gao Y."/>
            <person name="Liu J."/>
            <person name="Shao H."/>
            <person name="Ye R."/>
            <person name="Li L."/>
            <person name="Wei W."/>
            <person name="Wang X."/>
            <person name="Wang C."/>
            <person name="Huo Q."/>
            <person name="Li W."/>
            <person name="Guo W."/>
            <person name="Chen H."/>
            <person name="Chen S."/>
            <person name="Zhou L."/>
            <person name="Zhou L."/>
            <person name="Ni X."/>
            <person name="Tian J."/>
            <person name="Zhou Y."/>
            <person name="Sheng Y."/>
            <person name="Liu T."/>
            <person name="Pan Y."/>
            <person name="Xia L."/>
            <person name="Li J."/>
            <person name="Zhao F."/>
            <person name="Cao W."/>
        </authorList>
    </citation>
    <scope>NUCLEOTIDE SEQUENCE</scope>
    <source>
        <strain evidence="2">Rsan-2018</strain>
        <tissue evidence="2">Larvae</tissue>
    </source>
</reference>
<accession>A0A9D4Q5F9</accession>
<evidence type="ECO:0000313" key="2">
    <source>
        <dbReference type="EMBL" id="KAH7968314.1"/>
    </source>
</evidence>
<name>A0A9D4Q5F9_RHISA</name>
<keyword evidence="3" id="KW-1185">Reference proteome</keyword>
<evidence type="ECO:0000256" key="1">
    <source>
        <dbReference type="SAM" id="SignalP"/>
    </source>
</evidence>
<comment type="caution">
    <text evidence="2">The sequence shown here is derived from an EMBL/GenBank/DDBJ whole genome shotgun (WGS) entry which is preliminary data.</text>
</comment>
<reference evidence="2" key="1">
    <citation type="journal article" date="2020" name="Cell">
        <title>Large-Scale Comparative Analyses of Tick Genomes Elucidate Their Genetic Diversity and Vector Capacities.</title>
        <authorList>
            <consortium name="Tick Genome and Microbiome Consortium (TIGMIC)"/>
            <person name="Jia N."/>
            <person name="Wang J."/>
            <person name="Shi W."/>
            <person name="Du L."/>
            <person name="Sun Y."/>
            <person name="Zhan W."/>
            <person name="Jiang J.F."/>
            <person name="Wang Q."/>
            <person name="Zhang B."/>
            <person name="Ji P."/>
            <person name="Bell-Sakyi L."/>
            <person name="Cui X.M."/>
            <person name="Yuan T.T."/>
            <person name="Jiang B.G."/>
            <person name="Yang W.F."/>
            <person name="Lam T.T."/>
            <person name="Chang Q.C."/>
            <person name="Ding S.J."/>
            <person name="Wang X.J."/>
            <person name="Zhu J.G."/>
            <person name="Ruan X.D."/>
            <person name="Zhao L."/>
            <person name="Wei J.T."/>
            <person name="Ye R.Z."/>
            <person name="Que T.C."/>
            <person name="Du C.H."/>
            <person name="Zhou Y.H."/>
            <person name="Cheng J.X."/>
            <person name="Dai P.F."/>
            <person name="Guo W.B."/>
            <person name="Han X.H."/>
            <person name="Huang E.J."/>
            <person name="Li L.F."/>
            <person name="Wei W."/>
            <person name="Gao Y.C."/>
            <person name="Liu J.Z."/>
            <person name="Shao H.Z."/>
            <person name="Wang X."/>
            <person name="Wang C.C."/>
            <person name="Yang T.C."/>
            <person name="Huo Q.B."/>
            <person name="Li W."/>
            <person name="Chen H.Y."/>
            <person name="Chen S.E."/>
            <person name="Zhou L.G."/>
            <person name="Ni X.B."/>
            <person name="Tian J.H."/>
            <person name="Sheng Y."/>
            <person name="Liu T."/>
            <person name="Pan Y.S."/>
            <person name="Xia L.Y."/>
            <person name="Li J."/>
            <person name="Zhao F."/>
            <person name="Cao W.C."/>
        </authorList>
    </citation>
    <scope>NUCLEOTIDE SEQUENCE</scope>
    <source>
        <strain evidence="2">Rsan-2018</strain>
    </source>
</reference>
<sequence length="71" mass="7988">MKPSSFWVVSAAALMVVGEAQAADILYRMDFVNGRCIYRGKSVWEAYITLADGKCVQARCKPKEHLLHFIP</sequence>
<feature type="signal peptide" evidence="1">
    <location>
        <begin position="1"/>
        <end position="22"/>
    </location>
</feature>
<dbReference type="Proteomes" id="UP000821837">
    <property type="component" value="Unassembled WGS sequence"/>
</dbReference>
<dbReference type="AlphaFoldDB" id="A0A9D4Q5F9"/>
<keyword evidence="1" id="KW-0732">Signal</keyword>
<dbReference type="EMBL" id="JABSTV010001248">
    <property type="protein sequence ID" value="KAH7968314.1"/>
    <property type="molecule type" value="Genomic_DNA"/>
</dbReference>
<feature type="chain" id="PRO_5039622689" evidence="1">
    <location>
        <begin position="23"/>
        <end position="71"/>
    </location>
</feature>
<evidence type="ECO:0000313" key="3">
    <source>
        <dbReference type="Proteomes" id="UP000821837"/>
    </source>
</evidence>
<organism evidence="2 3">
    <name type="scientific">Rhipicephalus sanguineus</name>
    <name type="common">Brown dog tick</name>
    <name type="synonym">Ixodes sanguineus</name>
    <dbReference type="NCBI Taxonomy" id="34632"/>
    <lineage>
        <taxon>Eukaryota</taxon>
        <taxon>Metazoa</taxon>
        <taxon>Ecdysozoa</taxon>
        <taxon>Arthropoda</taxon>
        <taxon>Chelicerata</taxon>
        <taxon>Arachnida</taxon>
        <taxon>Acari</taxon>
        <taxon>Parasitiformes</taxon>
        <taxon>Ixodida</taxon>
        <taxon>Ixodoidea</taxon>
        <taxon>Ixodidae</taxon>
        <taxon>Rhipicephalinae</taxon>
        <taxon>Rhipicephalus</taxon>
        <taxon>Rhipicephalus</taxon>
    </lineage>
</organism>
<gene>
    <name evidence="2" type="ORF">HPB52_007639</name>
</gene>
<protein>
    <submittedName>
        <fullName evidence="2">Uncharacterized protein</fullName>
    </submittedName>
</protein>